<evidence type="ECO:0000256" key="8">
    <source>
        <dbReference type="ARBA" id="ARBA00023027"/>
    </source>
</evidence>
<keyword evidence="8 15" id="KW-0520">NAD</keyword>
<evidence type="ECO:0000256" key="3">
    <source>
        <dbReference type="ARBA" id="ARBA00022573"/>
    </source>
</evidence>
<dbReference type="InterPro" id="IPR012409">
    <property type="entry name" value="Sirohaem_synth"/>
</dbReference>
<comment type="catalytic activity">
    <reaction evidence="15">
        <text>siroheme + 2 H(+) = sirohydrochlorin + Fe(2+)</text>
        <dbReference type="Rhea" id="RHEA:24360"/>
        <dbReference type="ChEBI" id="CHEBI:15378"/>
        <dbReference type="ChEBI" id="CHEBI:29033"/>
        <dbReference type="ChEBI" id="CHEBI:58351"/>
        <dbReference type="ChEBI" id="CHEBI:60052"/>
        <dbReference type="EC" id="4.99.1.4"/>
    </reaction>
</comment>
<comment type="pathway">
    <text evidence="14 15">Cofactor biosynthesis; adenosylcobalamin biosynthesis; precorrin-2 from uroporphyrinogen III: step 1/1.</text>
</comment>
<dbReference type="PANTHER" id="PTHR45790">
    <property type="entry name" value="SIROHEME SYNTHASE-RELATED"/>
    <property type="match status" value="1"/>
</dbReference>
<dbReference type="InterPro" id="IPR000878">
    <property type="entry name" value="4pyrrol_Mease"/>
</dbReference>
<protein>
    <recommendedName>
        <fullName evidence="15">Siroheme synthase</fullName>
    </recommendedName>
    <domain>
        <recommendedName>
            <fullName evidence="15">Uroporphyrinogen-III C-methyltransferase</fullName>
            <shortName evidence="15">Urogen III methylase</shortName>
            <ecNumber evidence="15">2.1.1.107</ecNumber>
        </recommendedName>
        <alternativeName>
            <fullName evidence="15">SUMT</fullName>
        </alternativeName>
        <alternativeName>
            <fullName evidence="15">Uroporphyrinogen III methylase</fullName>
            <shortName evidence="15">UROM</shortName>
        </alternativeName>
    </domain>
    <domain>
        <recommendedName>
            <fullName evidence="15">Precorrin-2 dehydrogenase</fullName>
            <ecNumber evidence="15">1.3.1.76</ecNumber>
        </recommendedName>
    </domain>
    <domain>
        <recommendedName>
            <fullName evidence="15">Sirohydrochlorin ferrochelatase</fullName>
            <ecNumber evidence="15">4.99.1.4</ecNumber>
        </recommendedName>
    </domain>
</protein>
<dbReference type="Gene3D" id="3.40.1010.10">
    <property type="entry name" value="Cobalt-precorrin-4 Transmethylase, Domain 1"/>
    <property type="match status" value="1"/>
</dbReference>
<organism evidence="21 22">
    <name type="scientific">Achromobacter piechaudii ATCC 43553</name>
    <dbReference type="NCBI Taxonomy" id="742159"/>
    <lineage>
        <taxon>Bacteria</taxon>
        <taxon>Pseudomonadati</taxon>
        <taxon>Pseudomonadota</taxon>
        <taxon>Betaproteobacteria</taxon>
        <taxon>Burkholderiales</taxon>
        <taxon>Alcaligenaceae</taxon>
        <taxon>Achromobacter</taxon>
    </lineage>
</organism>
<evidence type="ECO:0000256" key="16">
    <source>
        <dbReference type="PIRSR" id="PIRSR036426-1"/>
    </source>
</evidence>
<evidence type="ECO:0000256" key="9">
    <source>
        <dbReference type="ARBA" id="ARBA00023239"/>
    </source>
</evidence>
<dbReference type="PROSITE" id="PS00839">
    <property type="entry name" value="SUMT_1"/>
    <property type="match status" value="1"/>
</dbReference>
<dbReference type="EC" id="1.3.1.76" evidence="15"/>
<feature type="binding site" evidence="15">
    <location>
        <position position="428"/>
    </location>
    <ligand>
        <name>S-adenosyl-L-methionine</name>
        <dbReference type="ChEBI" id="CHEBI:59789"/>
    </ligand>
</feature>
<keyword evidence="10 15" id="KW-0627">Porphyrin biosynthesis</keyword>
<keyword evidence="11 15" id="KW-0511">Multifunctional enzyme</keyword>
<dbReference type="InterPro" id="IPR014777">
    <property type="entry name" value="4pyrrole_Mease_sub1"/>
</dbReference>
<evidence type="ECO:0000256" key="2">
    <source>
        <dbReference type="ARBA" id="ARBA00005879"/>
    </source>
</evidence>
<feature type="binding site" evidence="15">
    <location>
        <begin position="58"/>
        <end position="59"/>
    </location>
    <ligand>
        <name>NAD(+)</name>
        <dbReference type="ChEBI" id="CHEBI:57540"/>
    </ligand>
</feature>
<dbReference type="GO" id="GO:0043115">
    <property type="term" value="F:precorrin-2 dehydrogenase activity"/>
    <property type="evidence" value="ECO:0007669"/>
    <property type="project" value="UniProtKB-UniRule"/>
</dbReference>
<dbReference type="PATRIC" id="fig|742159.3.peg.552"/>
<dbReference type="GO" id="GO:0004851">
    <property type="term" value="F:uroporphyrin-III C-methyltransferase activity"/>
    <property type="evidence" value="ECO:0007669"/>
    <property type="project" value="UniProtKB-UniRule"/>
</dbReference>
<dbReference type="UniPathway" id="UPA00148">
    <property type="reaction ID" value="UER00211"/>
</dbReference>
<dbReference type="SUPFAM" id="SSF51735">
    <property type="entry name" value="NAD(P)-binding Rossmann-fold domains"/>
    <property type="match status" value="1"/>
</dbReference>
<dbReference type="InterPro" id="IPR035996">
    <property type="entry name" value="4pyrrol_Methylase_sf"/>
</dbReference>
<feature type="region of interest" description="Uroporphyrinogen-III C-methyltransferase" evidence="15">
    <location>
        <begin position="231"/>
        <end position="484"/>
    </location>
</feature>
<dbReference type="Gene3D" id="3.40.50.720">
    <property type="entry name" value="NAD(P)-binding Rossmann-like Domain"/>
    <property type="match status" value="1"/>
</dbReference>
<feature type="binding site" evidence="15">
    <location>
        <position position="240"/>
    </location>
    <ligand>
        <name>S-adenosyl-L-methionine</name>
        <dbReference type="ChEBI" id="CHEBI:59789"/>
    </ligand>
</feature>
<dbReference type="InterPro" id="IPR037115">
    <property type="entry name" value="Sirohaem_synt_dimer_dom_sf"/>
</dbReference>
<dbReference type="NCBIfam" id="TIGR01469">
    <property type="entry name" value="cobA_cysG_Cterm"/>
    <property type="match status" value="1"/>
</dbReference>
<dbReference type="NCBIfam" id="NF007922">
    <property type="entry name" value="PRK10637.1"/>
    <property type="match status" value="1"/>
</dbReference>
<comment type="similarity">
    <text evidence="15">In the N-terminal section; belongs to the precorrin-2 dehydrogenase / sirohydrochlorin ferrochelatase family.</text>
</comment>
<feature type="region of interest" description="Precorrin-2 dehydrogenase / sirohydrochlorin ferrochelatase" evidence="15">
    <location>
        <begin position="1"/>
        <end position="218"/>
    </location>
</feature>
<evidence type="ECO:0000259" key="18">
    <source>
        <dbReference type="Pfam" id="PF00590"/>
    </source>
</evidence>
<dbReference type="EMBL" id="ADMS01000117">
    <property type="protein sequence ID" value="EFF73623.1"/>
    <property type="molecule type" value="Genomic_DNA"/>
</dbReference>
<evidence type="ECO:0000256" key="10">
    <source>
        <dbReference type="ARBA" id="ARBA00023244"/>
    </source>
</evidence>
<dbReference type="SUPFAM" id="SSF75615">
    <property type="entry name" value="Siroheme synthase middle domains-like"/>
    <property type="match status" value="1"/>
</dbReference>
<dbReference type="Pfam" id="PF14824">
    <property type="entry name" value="Sirohm_synth_M"/>
    <property type="match status" value="1"/>
</dbReference>
<evidence type="ECO:0000256" key="11">
    <source>
        <dbReference type="ARBA" id="ARBA00023268"/>
    </source>
</evidence>
<dbReference type="EC" id="4.99.1.4" evidence="15"/>
<feature type="binding site" evidence="15">
    <location>
        <position position="399"/>
    </location>
    <ligand>
        <name>S-adenosyl-L-methionine</name>
        <dbReference type="ChEBI" id="CHEBI:59789"/>
    </ligand>
</feature>
<keyword evidence="5 15" id="KW-0808">Transferase</keyword>
<dbReference type="InterPro" id="IPR019478">
    <property type="entry name" value="Sirohaem_synthase_dimer_dom"/>
</dbReference>
<dbReference type="GO" id="GO:0032259">
    <property type="term" value="P:methylation"/>
    <property type="evidence" value="ECO:0007669"/>
    <property type="project" value="UniProtKB-KW"/>
</dbReference>
<comment type="caution">
    <text evidence="21">The sequence shown here is derived from an EMBL/GenBank/DDBJ whole genome shotgun (WGS) entry which is preliminary data.</text>
</comment>
<comment type="pathway">
    <text evidence="15">Cofactor biosynthesis; adenosylcobalamin biosynthesis; sirohydrochlorin from precorrin-2: step 1/1.</text>
</comment>
<evidence type="ECO:0000256" key="14">
    <source>
        <dbReference type="ARBA" id="ARBA00060548"/>
    </source>
</evidence>
<dbReference type="InterPro" id="IPR028281">
    <property type="entry name" value="Sirohaem_synthase_central"/>
</dbReference>
<dbReference type="PIRSF" id="PIRSF036426">
    <property type="entry name" value="Sirohaem_synth"/>
    <property type="match status" value="1"/>
</dbReference>
<dbReference type="GO" id="GO:0051287">
    <property type="term" value="F:NAD binding"/>
    <property type="evidence" value="ECO:0007669"/>
    <property type="project" value="InterPro"/>
</dbReference>
<evidence type="ECO:0000259" key="19">
    <source>
        <dbReference type="Pfam" id="PF10414"/>
    </source>
</evidence>
<dbReference type="AlphaFoldDB" id="D4XHX1"/>
<dbReference type="Pfam" id="PF13241">
    <property type="entry name" value="NAD_binding_7"/>
    <property type="match status" value="1"/>
</dbReference>
<keyword evidence="15" id="KW-0597">Phosphoprotein</keyword>
<feature type="binding site" evidence="15">
    <location>
        <begin position="317"/>
        <end position="319"/>
    </location>
    <ligand>
        <name>S-adenosyl-L-methionine</name>
        <dbReference type="ChEBI" id="CHEBI:59789"/>
    </ligand>
</feature>
<keyword evidence="9 15" id="KW-0456">Lyase</keyword>
<dbReference type="Gene3D" id="1.10.8.210">
    <property type="entry name" value="Sirohaem synthase, dimerisation domain"/>
    <property type="match status" value="1"/>
</dbReference>
<feature type="active site" description="Proton donor" evidence="15 16">
    <location>
        <position position="285"/>
    </location>
</feature>
<feature type="binding site" evidence="15">
    <location>
        <begin position="37"/>
        <end position="38"/>
    </location>
    <ligand>
        <name>NAD(+)</name>
        <dbReference type="ChEBI" id="CHEBI:57540"/>
    </ligand>
</feature>
<dbReference type="InterPro" id="IPR036291">
    <property type="entry name" value="NAD(P)-bd_dom_sf"/>
</dbReference>
<dbReference type="eggNOG" id="COG1648">
    <property type="taxonomic scope" value="Bacteria"/>
</dbReference>
<dbReference type="UniPathway" id="UPA00262">
    <property type="reaction ID" value="UER00211"/>
</dbReference>
<dbReference type="FunFam" id="3.30.950.10:FF:000001">
    <property type="entry name" value="Siroheme synthase"/>
    <property type="match status" value="1"/>
</dbReference>
<comment type="catalytic activity">
    <reaction evidence="13 15">
        <text>precorrin-2 + NAD(+) = sirohydrochlorin + NADH + 2 H(+)</text>
        <dbReference type="Rhea" id="RHEA:15613"/>
        <dbReference type="ChEBI" id="CHEBI:15378"/>
        <dbReference type="ChEBI" id="CHEBI:57540"/>
        <dbReference type="ChEBI" id="CHEBI:57945"/>
        <dbReference type="ChEBI" id="CHEBI:58351"/>
        <dbReference type="ChEBI" id="CHEBI:58827"/>
        <dbReference type="EC" id="1.3.1.76"/>
    </reaction>
</comment>
<dbReference type="InterPro" id="IPR014776">
    <property type="entry name" value="4pyrrole_Mease_sub2"/>
</dbReference>
<dbReference type="Gene3D" id="3.30.950.10">
    <property type="entry name" value="Methyltransferase, Cobalt-precorrin-4 Transmethylase, Domain 2"/>
    <property type="match status" value="1"/>
</dbReference>
<feature type="domain" description="Siroheme synthase central" evidence="20">
    <location>
        <begin position="139"/>
        <end position="160"/>
    </location>
</feature>
<evidence type="ECO:0000256" key="12">
    <source>
        <dbReference type="ARBA" id="ARBA00025705"/>
    </source>
</evidence>
<dbReference type="GO" id="GO:0009236">
    <property type="term" value="P:cobalamin biosynthetic process"/>
    <property type="evidence" value="ECO:0007669"/>
    <property type="project" value="UniProtKB-UniRule"/>
</dbReference>
<name>D4XHX1_9BURK</name>
<evidence type="ECO:0000256" key="17">
    <source>
        <dbReference type="RuleBase" id="RU003960"/>
    </source>
</evidence>
<reference evidence="22" key="1">
    <citation type="submission" date="2010-03" db="EMBL/GenBank/DDBJ databases">
        <title>Complete sequence of Mobiluncus curtisii ATCC 43063.</title>
        <authorList>
            <person name="Muzny D."/>
            <person name="Qin X."/>
            <person name="Deng J."/>
            <person name="Jiang H."/>
            <person name="Liu Y."/>
            <person name="Qu J."/>
            <person name="Song X.-Z."/>
            <person name="Zhang L."/>
            <person name="Thornton R."/>
            <person name="Coyle M."/>
            <person name="Francisco L."/>
            <person name="Jackson L."/>
            <person name="Javaid M."/>
            <person name="Korchina V."/>
            <person name="Kovar C."/>
            <person name="Mata R."/>
            <person name="Mathew T."/>
            <person name="Ngo R."/>
            <person name="Nguyen L."/>
            <person name="Nguyen N."/>
            <person name="Okwuonu G."/>
            <person name="Ongeri F."/>
            <person name="Pham C."/>
            <person name="Simmons D."/>
            <person name="Wilczek-Boney K."/>
            <person name="Hale W."/>
            <person name="Jakkamsetti A."/>
            <person name="Pham P."/>
            <person name="Ruth R."/>
            <person name="San Lucas F."/>
            <person name="Warren J."/>
            <person name="Zhang J."/>
            <person name="Zhao Z."/>
            <person name="Zhou C."/>
            <person name="Zhu D."/>
            <person name="Lee S."/>
            <person name="Bess C."/>
            <person name="Blankenburg K."/>
            <person name="Forbes L."/>
            <person name="Fu Q."/>
            <person name="Gubbala S."/>
            <person name="Hirani K."/>
            <person name="Jayaseelan J.C."/>
            <person name="Lara F."/>
            <person name="Munidasa M."/>
            <person name="Palculict T."/>
            <person name="Patil S."/>
            <person name="Pu L.-L."/>
            <person name="Saada N."/>
            <person name="Tang L."/>
            <person name="Weissenberger G."/>
            <person name="Zhu Y."/>
            <person name="Hemphill L."/>
            <person name="Shang Y."/>
            <person name="Youmans B."/>
            <person name="Ayvaz T."/>
            <person name="Ross M."/>
            <person name="Santibanez J."/>
            <person name="Aqrawi P."/>
            <person name="Gross S."/>
            <person name="Joshi V."/>
            <person name="Fowler G."/>
            <person name="Nazareth L."/>
            <person name="Reid J."/>
            <person name="Worley K."/>
            <person name="Petrosino J."/>
            <person name="Highlander S."/>
            <person name="Gibbs R."/>
            <person name="Gibbs R."/>
        </authorList>
    </citation>
    <scope>NUCLEOTIDE SEQUENCE [LARGE SCALE GENOMIC DNA]</scope>
    <source>
        <strain evidence="22">ATCC 43553</strain>
    </source>
</reference>
<dbReference type="InterPro" id="IPR006367">
    <property type="entry name" value="Sirohaem_synthase_N"/>
</dbReference>
<evidence type="ECO:0000256" key="1">
    <source>
        <dbReference type="ARBA" id="ARBA00005010"/>
    </source>
</evidence>
<comment type="function">
    <text evidence="15">Multifunctional enzyme that catalyzes the SAM-dependent methylations of uroporphyrinogen III at position C-2 and C-7 to form precorrin-2 via precorrin-1. Then it catalyzes the NAD-dependent ring dehydrogenation of precorrin-2 to yield sirohydrochlorin. Finally, it catalyzes the ferrochelation of sirohydrochlorin to yield siroheme.</text>
</comment>
<evidence type="ECO:0000256" key="4">
    <source>
        <dbReference type="ARBA" id="ARBA00022603"/>
    </source>
</evidence>
<evidence type="ECO:0000256" key="15">
    <source>
        <dbReference type="HAMAP-Rule" id="MF_01646"/>
    </source>
</evidence>
<proteinExistence type="inferred from homology"/>
<dbReference type="InterPro" id="IPR003043">
    <property type="entry name" value="Uropor_MeTrfase_CS"/>
</dbReference>
<dbReference type="Pfam" id="PF00590">
    <property type="entry name" value="TP_methylase"/>
    <property type="match status" value="1"/>
</dbReference>
<comment type="pathway">
    <text evidence="15">Porphyrin-containing compound metabolism; siroheme biosynthesis; siroheme from sirohydrochlorin: step 1/1.</text>
</comment>
<dbReference type="NCBIfam" id="TIGR01470">
    <property type="entry name" value="cysG_Nterm"/>
    <property type="match status" value="1"/>
</dbReference>
<dbReference type="HOGENOM" id="CLU_011276_2_0_4"/>
<dbReference type="PROSITE" id="PS00840">
    <property type="entry name" value="SUMT_2"/>
    <property type="match status" value="1"/>
</dbReference>
<evidence type="ECO:0000256" key="5">
    <source>
        <dbReference type="ARBA" id="ARBA00022679"/>
    </source>
</evidence>
<feature type="modified residue" description="Phosphoserine" evidence="15">
    <location>
        <position position="143"/>
    </location>
</feature>
<feature type="binding site" evidence="15">
    <location>
        <begin position="347"/>
        <end position="348"/>
    </location>
    <ligand>
        <name>S-adenosyl-L-methionine</name>
        <dbReference type="ChEBI" id="CHEBI:59789"/>
    </ligand>
</feature>
<dbReference type="EC" id="2.1.1.107" evidence="15"/>
<dbReference type="InterPro" id="IPR050161">
    <property type="entry name" value="Siro_Cobalamin_biosynth"/>
</dbReference>
<dbReference type="InterPro" id="IPR006366">
    <property type="entry name" value="CobA/CysG_C"/>
</dbReference>
<feature type="domain" description="Tetrapyrrole methylase" evidence="18">
    <location>
        <begin position="233"/>
        <end position="443"/>
    </location>
</feature>
<sequence>MIGGYFPGYARGGHKMKLFPIFADLKNRRVLVVGGGAVAERKTLALLEASAHVVVGAPELTPALTELAAQGRIVYLAGRFDAAWLDDVWLVVAATDERAANAAVSEAAGARRIFTNVVDDPELSSFQVPSIVDRSPVIVAISSSGVAPVLARRVRERIESLFDHTLGQLAALAATYRKRIRASHPDLGARRRFYDWLLDGPVAGLLRQQQPAQAEAALTQALDAPLTPAEGSVVLVGAGPGDPGLLTLKALRALNEADVILYDRLVSDEVMSLARRDADRIGVGKLPGENHHATQARIHALLVEHAQAGKRVVRLKGGDAFIFGRGGEELEYLRAHGVRFEVVPGITAALACAAYAGIPLTHREHAQSVRLITAHCREDEDNLDWPALAREKQTLAFYMGVGQLELLTRRLLAHGRAAGTPFALIENGSRPEQRVLSGTLDALPRLAAEHEIRSPALLIVGEVAGLASLLQWFGHHIDGSAIPA</sequence>
<accession>D4XHX1</accession>
<evidence type="ECO:0000313" key="22">
    <source>
        <dbReference type="Proteomes" id="UP000004510"/>
    </source>
</evidence>
<dbReference type="FunFam" id="3.40.1010.10:FF:000001">
    <property type="entry name" value="Siroheme synthase"/>
    <property type="match status" value="1"/>
</dbReference>
<keyword evidence="3 15" id="KW-0169">Cobalamin biosynthesis</keyword>
<dbReference type="GO" id="GO:0019354">
    <property type="term" value="P:siroheme biosynthetic process"/>
    <property type="evidence" value="ECO:0007669"/>
    <property type="project" value="UniProtKB-UniRule"/>
</dbReference>
<evidence type="ECO:0000259" key="20">
    <source>
        <dbReference type="Pfam" id="PF14824"/>
    </source>
</evidence>
<keyword evidence="7 15" id="KW-0560">Oxidoreductase</keyword>
<dbReference type="PANTHER" id="PTHR45790:SF1">
    <property type="entry name" value="SIROHEME SYNTHASE"/>
    <property type="match status" value="1"/>
</dbReference>
<dbReference type="Gene3D" id="3.30.160.110">
    <property type="entry name" value="Siroheme synthase, domain 2"/>
    <property type="match status" value="1"/>
</dbReference>
<keyword evidence="6 15" id="KW-0949">S-adenosyl-L-methionine</keyword>
<dbReference type="eggNOG" id="COG0007">
    <property type="taxonomic scope" value="Bacteria"/>
</dbReference>
<comment type="pathway">
    <text evidence="1 15">Porphyrin-containing compound metabolism; siroheme biosynthesis; sirohydrochlorin from precorrin-2: step 1/1.</text>
</comment>
<feature type="domain" description="Sirohaem synthase dimerisation" evidence="19">
    <location>
        <begin position="166"/>
        <end position="222"/>
    </location>
</feature>
<dbReference type="SUPFAM" id="SSF53790">
    <property type="entry name" value="Tetrapyrrole methylase"/>
    <property type="match status" value="1"/>
</dbReference>
<keyword evidence="4 15" id="KW-0489">Methyltransferase</keyword>
<dbReference type="CDD" id="cd11642">
    <property type="entry name" value="SUMT"/>
    <property type="match status" value="1"/>
</dbReference>
<dbReference type="Proteomes" id="UP000004510">
    <property type="component" value="Unassembled WGS sequence"/>
</dbReference>
<comment type="similarity">
    <text evidence="15">In the C-terminal section; belongs to the precorrin methyltransferase family.</text>
</comment>
<comment type="pathway">
    <text evidence="12 15">Porphyrin-containing compound metabolism; siroheme biosynthesis; precorrin-2 from uroporphyrinogen III: step 1/1.</text>
</comment>
<evidence type="ECO:0000256" key="13">
    <source>
        <dbReference type="ARBA" id="ARBA00047561"/>
    </source>
</evidence>
<feature type="active site" description="Proton acceptor" evidence="15 16">
    <location>
        <position position="263"/>
    </location>
</feature>
<evidence type="ECO:0000256" key="7">
    <source>
        <dbReference type="ARBA" id="ARBA00023002"/>
    </source>
</evidence>
<evidence type="ECO:0000256" key="6">
    <source>
        <dbReference type="ARBA" id="ARBA00022691"/>
    </source>
</evidence>
<comment type="similarity">
    <text evidence="2 17">Belongs to the precorrin methyltransferase family.</text>
</comment>
<feature type="binding site" evidence="15">
    <location>
        <position position="322"/>
    </location>
    <ligand>
        <name>S-adenosyl-L-methionine</name>
        <dbReference type="ChEBI" id="CHEBI:59789"/>
    </ligand>
</feature>
<evidence type="ECO:0000313" key="21">
    <source>
        <dbReference type="EMBL" id="EFF73623.1"/>
    </source>
</evidence>
<dbReference type="HAMAP" id="MF_01646">
    <property type="entry name" value="Siroheme_synth"/>
    <property type="match status" value="1"/>
</dbReference>
<dbReference type="Pfam" id="PF10414">
    <property type="entry name" value="CysG_dimeriser"/>
    <property type="match status" value="1"/>
</dbReference>
<dbReference type="GO" id="GO:0051266">
    <property type="term" value="F:sirohydrochlorin ferrochelatase activity"/>
    <property type="evidence" value="ECO:0007669"/>
    <property type="project" value="UniProtKB-EC"/>
</dbReference>
<dbReference type="NCBIfam" id="NF004790">
    <property type="entry name" value="PRK06136.1"/>
    <property type="match status" value="1"/>
</dbReference>
<comment type="catalytic activity">
    <reaction evidence="15">
        <text>uroporphyrinogen III + 2 S-adenosyl-L-methionine = precorrin-2 + 2 S-adenosyl-L-homocysteine + H(+)</text>
        <dbReference type="Rhea" id="RHEA:32459"/>
        <dbReference type="ChEBI" id="CHEBI:15378"/>
        <dbReference type="ChEBI" id="CHEBI:57308"/>
        <dbReference type="ChEBI" id="CHEBI:57856"/>
        <dbReference type="ChEBI" id="CHEBI:58827"/>
        <dbReference type="ChEBI" id="CHEBI:59789"/>
        <dbReference type="EC" id="2.1.1.107"/>
    </reaction>
</comment>
<gene>
    <name evidence="15" type="primary">cysG</name>
    <name evidence="21" type="synonym">cobA</name>
    <name evidence="21" type="ORF">HMPREF0004_5068</name>
</gene>